<feature type="compositionally biased region" description="Basic and acidic residues" evidence="7">
    <location>
        <begin position="625"/>
        <end position="635"/>
    </location>
</feature>
<organism evidence="10 11">
    <name type="scientific">Cryptococcus neoformans Tu259-1</name>
    <dbReference type="NCBI Taxonomy" id="1230072"/>
    <lineage>
        <taxon>Eukaryota</taxon>
        <taxon>Fungi</taxon>
        <taxon>Dikarya</taxon>
        <taxon>Basidiomycota</taxon>
        <taxon>Agaricomycotina</taxon>
        <taxon>Tremellomycetes</taxon>
        <taxon>Tremellales</taxon>
        <taxon>Cryptococcaceae</taxon>
        <taxon>Cryptococcus</taxon>
        <taxon>Cryptococcus neoformans species complex</taxon>
    </lineage>
</organism>
<dbReference type="InterPro" id="IPR038248">
    <property type="entry name" value="Dicer_dimer_sf"/>
</dbReference>
<dbReference type="CDD" id="cd00593">
    <property type="entry name" value="RIBOc"/>
    <property type="match status" value="2"/>
</dbReference>
<evidence type="ECO:0000259" key="8">
    <source>
        <dbReference type="PROSITE" id="PS50142"/>
    </source>
</evidence>
<comment type="caution">
    <text evidence="10">The sequence shown here is derived from an EMBL/GenBank/DDBJ whole genome shotgun (WGS) entry which is preliminary data.</text>
</comment>
<dbReference type="AlphaFoldDB" id="A0A854QJI9"/>
<dbReference type="Gene3D" id="3.30.160.380">
    <property type="entry name" value="Dicer dimerisation domain"/>
    <property type="match status" value="1"/>
</dbReference>
<dbReference type="EMBL" id="AMKT01000027">
    <property type="protein sequence ID" value="OXG25762.1"/>
    <property type="molecule type" value="Genomic_DNA"/>
</dbReference>
<dbReference type="PANTHER" id="PTHR14950:SF37">
    <property type="entry name" value="ENDORIBONUCLEASE DICER"/>
    <property type="match status" value="1"/>
</dbReference>
<keyword evidence="1" id="KW-0677">Repeat</keyword>
<dbReference type="PROSITE" id="PS51327">
    <property type="entry name" value="DICER_DSRBF"/>
    <property type="match status" value="1"/>
</dbReference>
<dbReference type="GO" id="GO:0005737">
    <property type="term" value="C:cytoplasm"/>
    <property type="evidence" value="ECO:0007669"/>
    <property type="project" value="TreeGrafter"/>
</dbReference>
<feature type="region of interest" description="Disordered" evidence="7">
    <location>
        <begin position="625"/>
        <end position="645"/>
    </location>
</feature>
<dbReference type="InterPro" id="IPR000999">
    <property type="entry name" value="RNase_III_dom"/>
</dbReference>
<dbReference type="InterPro" id="IPR036389">
    <property type="entry name" value="RNase_III_sf"/>
</dbReference>
<evidence type="ECO:0000256" key="6">
    <source>
        <dbReference type="PROSITE-ProRule" id="PRU00657"/>
    </source>
</evidence>
<accession>A0A854QJI9</accession>
<dbReference type="GO" id="GO:0030422">
    <property type="term" value="P:siRNA processing"/>
    <property type="evidence" value="ECO:0007669"/>
    <property type="project" value="TreeGrafter"/>
</dbReference>
<sequence length="921" mass="103887">MSAPLFTSSSGAELSLQNAGGHLSRWFAAVGHTPAFEFHHSDAPPATLCTVRLPDLGPLTSDPCPNKSLAKQSASFRAVRLLLDSHELDDRFQPTPANTRRPPRDDVMATKSKCNYRWESRKLLIKDELPQGTGSGDYAYQATPQFWKECPPFAPGEQVYASVLLLSPTAEKTYDHGECRPMCLLTSRPLPLFEKYDTVDVNVGVGEQPTHRGCVRMINAGRLESLDDVKLGQTLRFTVRLMRAELQRLIKADLHHIKWLLLPLKYGYSPTKQPGLFPLEDIAWEQVQAIADGPLTVPFTFKSGDDLCAQCFDAMASANSELTRRSYITAVRHDLHPNSPHPERPEKTILQVIQGESCLFPQLVHRKQPILQVETACLAKNGSYITTSTTPSEQRSKQYLIPEYENRHCIPASIFRTLTAFPFFIHQLECMLIAYEMSTKLFGSLLHPELALQALTAPSSLNVTPWTYERLEILGDTLLKFFITIHVYLHGGGSNSREDSLKVWQDRHKLVSNRTLTANAIKLGLVEFVRDKRLKVKDWVPRDWELELLPRQIAPKKAVQTSNDGPEIRKLGDKLLADIVEAIIGASYGRDKNFDNVISTLIHLNVPLDLFSTWEEIKHVLPLTDDERNTEKDGAGAETETGTDSSSAFEILGYKFKSKRRYEDVISMSNRPDARRIRENYKMLGNAIMDLHVIEFLLEKYPEEGPGSLSNMKTFRTTEGLRCALATELGLQNLLKDGDERAERELGRATYFMRDAKAQADAGLSEDEQGGIHYWDSVAVNHFTGSVIEIIYGAIFQDSGFSLEHTQRIFDNHVVPFIEKYCKGPSASDLHPKGLLTRWMQAKGCAYWKLDAVGPKLCEGVVTCHDQDVARCKAFTTHVAVRNVCEEAIKRLRDENRIKDICDCPSFKEVVPEDKMFRRTR</sequence>
<evidence type="ECO:0000259" key="9">
    <source>
        <dbReference type="PROSITE" id="PS51327"/>
    </source>
</evidence>
<reference evidence="10 11" key="1">
    <citation type="submission" date="2017-06" db="EMBL/GenBank/DDBJ databases">
        <title>Global population genomics of the pathogenic fungus Cryptococcus neoformans var. grubii.</title>
        <authorList>
            <person name="Cuomo C."/>
            <person name="Litvintseva A."/>
            <person name="Chen Y."/>
            <person name="Young S."/>
            <person name="Zeng Q."/>
            <person name="Chapman S."/>
            <person name="Gujja S."/>
            <person name="Saif S."/>
            <person name="Birren B."/>
        </authorList>
    </citation>
    <scope>NUCLEOTIDE SEQUENCE [LARGE SCALE GENOMIC DNA]</scope>
    <source>
        <strain evidence="10 11">Tu259-1</strain>
    </source>
</reference>
<keyword evidence="4" id="KW-0347">Helicase</keyword>
<evidence type="ECO:0000256" key="4">
    <source>
        <dbReference type="ARBA" id="ARBA00022806"/>
    </source>
</evidence>
<proteinExistence type="predicted"/>
<dbReference type="GO" id="GO:0005524">
    <property type="term" value="F:ATP binding"/>
    <property type="evidence" value="ECO:0007669"/>
    <property type="project" value="UniProtKB-KW"/>
</dbReference>
<dbReference type="Gene3D" id="1.10.1520.10">
    <property type="entry name" value="Ribonuclease III domain"/>
    <property type="match status" value="2"/>
</dbReference>
<dbReference type="Pfam" id="PF00636">
    <property type="entry name" value="Ribonuclease_3"/>
    <property type="match status" value="2"/>
</dbReference>
<dbReference type="GO" id="GO:0005634">
    <property type="term" value="C:nucleus"/>
    <property type="evidence" value="ECO:0007669"/>
    <property type="project" value="TreeGrafter"/>
</dbReference>
<dbReference type="SUPFAM" id="SSF69065">
    <property type="entry name" value="RNase III domain-like"/>
    <property type="match status" value="2"/>
</dbReference>
<dbReference type="FunFam" id="1.10.1520.10:FF:000022">
    <property type="entry name" value="Unplaced genomic scaffold supercont2.5, whole genome shotgun sequence"/>
    <property type="match status" value="1"/>
</dbReference>
<protein>
    <submittedName>
        <fullName evidence="10">Uncharacterized protein</fullName>
    </submittedName>
</protein>
<feature type="domain" description="RNase III" evidence="8">
    <location>
        <begin position="428"/>
        <end position="588"/>
    </location>
</feature>
<dbReference type="Pfam" id="PF03368">
    <property type="entry name" value="Dicer_dimer"/>
    <property type="match status" value="1"/>
</dbReference>
<feature type="domain" description="Dicer dsRNA-binding fold" evidence="9">
    <location>
        <begin position="12"/>
        <end position="102"/>
    </location>
</feature>
<evidence type="ECO:0000313" key="11">
    <source>
        <dbReference type="Proteomes" id="UP000199727"/>
    </source>
</evidence>
<keyword evidence="3" id="KW-0378">Hydrolase</keyword>
<evidence type="ECO:0000313" key="10">
    <source>
        <dbReference type="EMBL" id="OXG25762.1"/>
    </source>
</evidence>
<evidence type="ECO:0000256" key="5">
    <source>
        <dbReference type="ARBA" id="ARBA00022840"/>
    </source>
</evidence>
<dbReference type="OrthoDB" id="416741at2759"/>
<evidence type="ECO:0000256" key="3">
    <source>
        <dbReference type="ARBA" id="ARBA00022801"/>
    </source>
</evidence>
<dbReference type="GO" id="GO:0003723">
    <property type="term" value="F:RNA binding"/>
    <property type="evidence" value="ECO:0007669"/>
    <property type="project" value="UniProtKB-UniRule"/>
</dbReference>
<keyword evidence="5" id="KW-0067">ATP-binding</keyword>
<dbReference type="Proteomes" id="UP000199727">
    <property type="component" value="Unassembled WGS sequence"/>
</dbReference>
<dbReference type="GO" id="GO:0004386">
    <property type="term" value="F:helicase activity"/>
    <property type="evidence" value="ECO:0007669"/>
    <property type="project" value="UniProtKB-KW"/>
</dbReference>
<evidence type="ECO:0000256" key="2">
    <source>
        <dbReference type="ARBA" id="ARBA00022741"/>
    </source>
</evidence>
<dbReference type="GO" id="GO:0004525">
    <property type="term" value="F:ribonuclease III activity"/>
    <property type="evidence" value="ECO:0007669"/>
    <property type="project" value="InterPro"/>
</dbReference>
<dbReference type="PANTHER" id="PTHR14950">
    <property type="entry name" value="DICER-RELATED"/>
    <property type="match status" value="1"/>
</dbReference>
<dbReference type="SMART" id="SM00535">
    <property type="entry name" value="RIBOc"/>
    <property type="match status" value="2"/>
</dbReference>
<name>A0A854QJI9_CRYNE</name>
<keyword evidence="2" id="KW-0547">Nucleotide-binding</keyword>
<gene>
    <name evidence="10" type="ORF">C361_01722</name>
</gene>
<dbReference type="InterPro" id="IPR005034">
    <property type="entry name" value="Dicer_dimerisation"/>
</dbReference>
<feature type="domain" description="RNase III" evidence="8">
    <location>
        <begin position="645"/>
        <end position="800"/>
    </location>
</feature>
<dbReference type="PROSITE" id="PS50142">
    <property type="entry name" value="RNASE_3_2"/>
    <property type="match status" value="2"/>
</dbReference>
<evidence type="ECO:0000256" key="7">
    <source>
        <dbReference type="SAM" id="MobiDB-lite"/>
    </source>
</evidence>
<evidence type="ECO:0000256" key="1">
    <source>
        <dbReference type="ARBA" id="ARBA00022737"/>
    </source>
</evidence>
<keyword evidence="6" id="KW-0694">RNA-binding</keyword>